<comment type="caution">
    <text evidence="2">The sequence shown here is derived from an EMBL/GenBank/DDBJ whole genome shotgun (WGS) entry which is preliminary data.</text>
</comment>
<feature type="transmembrane region" description="Helical" evidence="1">
    <location>
        <begin position="88"/>
        <end position="108"/>
    </location>
</feature>
<feature type="transmembrane region" description="Helical" evidence="1">
    <location>
        <begin position="128"/>
        <end position="147"/>
    </location>
</feature>
<protein>
    <submittedName>
        <fullName evidence="2">Membrane protein</fullName>
    </submittedName>
</protein>
<organism evidence="2 3">
    <name type="scientific">Streptococcus salivarius</name>
    <dbReference type="NCBI Taxonomy" id="1304"/>
    <lineage>
        <taxon>Bacteria</taxon>
        <taxon>Bacillati</taxon>
        <taxon>Bacillota</taxon>
        <taxon>Bacilli</taxon>
        <taxon>Lactobacillales</taxon>
        <taxon>Streptococcaceae</taxon>
        <taxon>Streptococcus</taxon>
    </lineage>
</organism>
<keyword evidence="1" id="KW-0812">Transmembrane</keyword>
<keyword evidence="1" id="KW-1133">Transmembrane helix</keyword>
<keyword evidence="1" id="KW-0472">Membrane</keyword>
<name>A0A074J289_STRSL</name>
<accession>A0A074J289</accession>
<feature type="transmembrane region" description="Helical" evidence="1">
    <location>
        <begin position="51"/>
        <end position="76"/>
    </location>
</feature>
<feature type="transmembrane region" description="Helical" evidence="1">
    <location>
        <begin position="9"/>
        <end position="31"/>
    </location>
</feature>
<dbReference type="Pfam" id="PF11391">
    <property type="entry name" value="DUF2798"/>
    <property type="match status" value="2"/>
</dbReference>
<dbReference type="InterPro" id="IPR021529">
    <property type="entry name" value="DUF2798"/>
</dbReference>
<evidence type="ECO:0000313" key="3">
    <source>
        <dbReference type="Proteomes" id="UP000027855"/>
    </source>
</evidence>
<reference evidence="2 3" key="1">
    <citation type="submission" date="2014-04" db="EMBL/GenBank/DDBJ databases">
        <title>Variable characteristics of bacteriocin-producing Streptococcus salivarius strains isolated from Malaysian subjects.</title>
        <authorList>
            <person name="Philip K."/>
            <person name="Barbour A."/>
        </authorList>
    </citation>
    <scope>NUCLEOTIDE SEQUENCE [LARGE SCALE GENOMIC DNA]</scope>
    <source>
        <strain evidence="2 3">NU10</strain>
    </source>
</reference>
<dbReference type="RefSeq" id="WP_037600538.1">
    <property type="nucleotide sequence ID" value="NZ_JADMQU010000001.1"/>
</dbReference>
<dbReference type="Proteomes" id="UP000027855">
    <property type="component" value="Unassembled WGS sequence"/>
</dbReference>
<evidence type="ECO:0000313" key="2">
    <source>
        <dbReference type="EMBL" id="KEO46697.1"/>
    </source>
</evidence>
<dbReference type="AlphaFoldDB" id="A0A074J289"/>
<evidence type="ECO:0000256" key="1">
    <source>
        <dbReference type="SAM" id="Phobius"/>
    </source>
</evidence>
<dbReference type="EMBL" id="JJMT01000004">
    <property type="protein sequence ID" value="KEO46697.1"/>
    <property type="molecule type" value="Genomic_DNA"/>
</dbReference>
<sequence length="173" mass="19497">MPRNFKEALLFTFLMCGMMVCGMSLWNLLILDWTGVVPFAWGHFFQGYLPGFVVAFLLDMLLVGPLAKTIAFAILHKVKAHDKRWAKILVISGTMALFMVTFMSFYGLVYNSQSVTLLSYGRAWLTNVIMALPLNFLVVGPISRFILGKLQKPLPGEEVVENFDNDDELPTII</sequence>
<gene>
    <name evidence="2" type="ORF">DL07_08235</name>
</gene>
<proteinExistence type="predicted"/>